<dbReference type="CDD" id="cd05379">
    <property type="entry name" value="CAP_bacterial"/>
    <property type="match status" value="1"/>
</dbReference>
<dbReference type="AlphaFoldDB" id="A0A815I722"/>
<dbReference type="Proteomes" id="UP000663870">
    <property type="component" value="Unassembled WGS sequence"/>
</dbReference>
<evidence type="ECO:0000313" key="4">
    <source>
        <dbReference type="Proteomes" id="UP000663870"/>
    </source>
</evidence>
<dbReference type="Proteomes" id="UP000663854">
    <property type="component" value="Unassembled WGS sequence"/>
</dbReference>
<dbReference type="PANTHER" id="PTHR31157">
    <property type="entry name" value="SCP DOMAIN-CONTAINING PROTEIN"/>
    <property type="match status" value="1"/>
</dbReference>
<name>A0A815I722_9BILA</name>
<dbReference type="EMBL" id="CAJNOL010001439">
    <property type="protein sequence ID" value="CAF1359881.1"/>
    <property type="molecule type" value="Genomic_DNA"/>
</dbReference>
<dbReference type="SUPFAM" id="SSF55797">
    <property type="entry name" value="PR-1-like"/>
    <property type="match status" value="1"/>
</dbReference>
<evidence type="ECO:0000259" key="1">
    <source>
        <dbReference type="Pfam" id="PF00188"/>
    </source>
</evidence>
<dbReference type="InterPro" id="IPR014044">
    <property type="entry name" value="CAP_dom"/>
</dbReference>
<protein>
    <recommendedName>
        <fullName evidence="1">SCP domain-containing protein</fullName>
    </recommendedName>
</protein>
<reference evidence="3" key="1">
    <citation type="submission" date="2021-02" db="EMBL/GenBank/DDBJ databases">
        <authorList>
            <person name="Nowell W R."/>
        </authorList>
    </citation>
    <scope>NUCLEOTIDE SEQUENCE</scope>
</reference>
<feature type="domain" description="SCP" evidence="1">
    <location>
        <begin position="7"/>
        <end position="78"/>
    </location>
</feature>
<keyword evidence="4" id="KW-1185">Reference proteome</keyword>
<organism evidence="3 4">
    <name type="scientific">Rotaria sordida</name>
    <dbReference type="NCBI Taxonomy" id="392033"/>
    <lineage>
        <taxon>Eukaryota</taxon>
        <taxon>Metazoa</taxon>
        <taxon>Spiralia</taxon>
        <taxon>Gnathifera</taxon>
        <taxon>Rotifera</taxon>
        <taxon>Eurotatoria</taxon>
        <taxon>Bdelloidea</taxon>
        <taxon>Philodinida</taxon>
        <taxon>Philodinidae</taxon>
        <taxon>Rotaria</taxon>
    </lineage>
</organism>
<evidence type="ECO:0000313" key="2">
    <source>
        <dbReference type="EMBL" id="CAF1134295.1"/>
    </source>
</evidence>
<evidence type="ECO:0000313" key="3">
    <source>
        <dbReference type="EMBL" id="CAF1359881.1"/>
    </source>
</evidence>
<dbReference type="InterPro" id="IPR035940">
    <property type="entry name" value="CAP_sf"/>
</dbReference>
<dbReference type="Pfam" id="PF00188">
    <property type="entry name" value="CAP"/>
    <property type="match status" value="1"/>
</dbReference>
<dbReference type="EMBL" id="CAJNOH010000840">
    <property type="protein sequence ID" value="CAF1134295.1"/>
    <property type="molecule type" value="Genomic_DNA"/>
</dbReference>
<dbReference type="PANTHER" id="PTHR31157:SF1">
    <property type="entry name" value="SCP DOMAIN-CONTAINING PROTEIN"/>
    <property type="match status" value="1"/>
</dbReference>
<sequence>MTSQMIDAHNQIRHSSHLPHLYFSRRLQQAAQTHCNRMAKLNQLSHEENLSGRKTVGNRAHQAGYHYSAVGENIASGQTTKFGFAFSRTDHIANLIFMQSCSIYIGTCRHCKCIYGPSSILDQHTNQIIITHQLIQSVDYVYFSGDLVYLRQLLTIFSNSFIHAHTTFEDFAESYISTLSDLHPYQVPMYSPNTFAKHLEIVWLYYELSRFIFITTCETSVSFPKSFQPETRSIFIEKNLPVLFRIFTVFWSNHHIINGIKCKEELCSWVMLIDGRQKCTRIICQFDNVTNMSHPEMGPVVQGCPYAPRRTKKDEKRKDQLGFYCSHHAKYIEKMKNGEQSYTNEYKEANKIDQQIIADLDNEDMCNTNDFGVGHRFFAQKIEPHFISSCIFESVYFDLNEKCEITKEKECKVESLERNYEEHERDDEEMIE</sequence>
<gene>
    <name evidence="3" type="ORF">JXQ802_LOCUS32563</name>
    <name evidence="2" type="ORF">PYM288_LOCUS21381</name>
</gene>
<accession>A0A815I722</accession>
<comment type="caution">
    <text evidence="3">The sequence shown here is derived from an EMBL/GenBank/DDBJ whole genome shotgun (WGS) entry which is preliminary data.</text>
</comment>
<proteinExistence type="predicted"/>
<dbReference type="Gene3D" id="3.40.33.10">
    <property type="entry name" value="CAP"/>
    <property type="match status" value="1"/>
</dbReference>